<feature type="domain" description="ATP-grasp" evidence="2">
    <location>
        <begin position="146"/>
        <end position="336"/>
    </location>
</feature>
<keyword evidence="1" id="KW-0067">ATP-binding</keyword>
<dbReference type="Gene3D" id="3.30.470.20">
    <property type="entry name" value="ATP-grasp fold, B domain"/>
    <property type="match status" value="1"/>
</dbReference>
<dbReference type="SUPFAM" id="SSF56059">
    <property type="entry name" value="Glutathione synthetase ATP-binding domain-like"/>
    <property type="match status" value="1"/>
</dbReference>
<keyword evidence="1" id="KW-0547">Nucleotide-binding</keyword>
<name>A0A2U3KKW3_9BACT</name>
<evidence type="ECO:0000313" key="4">
    <source>
        <dbReference type="Proteomes" id="UP000238701"/>
    </source>
</evidence>
<dbReference type="AlphaFoldDB" id="A0A2U3KKW3"/>
<dbReference type="GO" id="GO:0046872">
    <property type="term" value="F:metal ion binding"/>
    <property type="evidence" value="ECO:0007669"/>
    <property type="project" value="InterPro"/>
</dbReference>
<evidence type="ECO:0000256" key="1">
    <source>
        <dbReference type="PROSITE-ProRule" id="PRU00409"/>
    </source>
</evidence>
<accession>A0A2U3KKW3</accession>
<dbReference type="InterPro" id="IPR011761">
    <property type="entry name" value="ATP-grasp"/>
</dbReference>
<reference evidence="4" key="1">
    <citation type="submission" date="2018-02" db="EMBL/GenBank/DDBJ databases">
        <authorList>
            <person name="Hausmann B."/>
        </authorList>
    </citation>
    <scope>NUCLEOTIDE SEQUENCE [LARGE SCALE GENOMIC DNA]</scope>
    <source>
        <strain evidence="4">Peat soil MAG SbA1</strain>
    </source>
</reference>
<sequence>MRRKLKRTRNQDRGEMLPALDTKYPALILKMSPNVIHHGALAVTRTLGRLGVPVYAVVEDAYAPLALSRYLTKAFVWDSRPTDSESFVKAMSLVAEAIAQPAIIIPMDDLSAVFVAENAANLGRWFVIPRVPPQLPHQLANKACLLTLCAQVGIPSARSVVPQSFADVKAFAEGTEFPVVVKAVEQWLPVSNAWCAKVIQTREELFSLCADYNCEETQRLIIQEHIPGDDWICHGYYNSEKNISLTFTGKKLRGYPPDAGSTSLGISVDNETLRSASEKLLRSVAYSGIIDMDWRKDERDGEFKMLDCNPRVGQNFRMFENSAGVDVVRAQHLDLSGRRFDNASLREGRLFTVEPYYALAFLRGLPRSASKQDAAEYFPHKGKELAWWSGDDPLPFLMMSVRLVMRVLGKALGRLWSPLRSRFRRHFRIKKPAVLDAG</sequence>
<gene>
    <name evidence="3" type="ORF">SBA1_30041</name>
</gene>
<dbReference type="Gene3D" id="3.30.1490.20">
    <property type="entry name" value="ATP-grasp fold, A domain"/>
    <property type="match status" value="1"/>
</dbReference>
<evidence type="ECO:0000259" key="2">
    <source>
        <dbReference type="PROSITE" id="PS50975"/>
    </source>
</evidence>
<protein>
    <recommendedName>
        <fullName evidence="2">ATP-grasp domain-containing protein</fullName>
    </recommendedName>
</protein>
<dbReference type="InterPro" id="IPR013815">
    <property type="entry name" value="ATP_grasp_subdomain_1"/>
</dbReference>
<organism evidence="3 4">
    <name type="scientific">Candidatus Sulfotelmatobacter kueseliae</name>
    <dbReference type="NCBI Taxonomy" id="2042962"/>
    <lineage>
        <taxon>Bacteria</taxon>
        <taxon>Pseudomonadati</taxon>
        <taxon>Acidobacteriota</taxon>
        <taxon>Terriglobia</taxon>
        <taxon>Terriglobales</taxon>
        <taxon>Candidatus Korobacteraceae</taxon>
        <taxon>Candidatus Sulfotelmatobacter</taxon>
    </lineage>
</organism>
<dbReference type="PROSITE" id="PS50975">
    <property type="entry name" value="ATP_GRASP"/>
    <property type="match status" value="1"/>
</dbReference>
<dbReference type="Proteomes" id="UP000238701">
    <property type="component" value="Unassembled WGS sequence"/>
</dbReference>
<dbReference type="GO" id="GO:0005524">
    <property type="term" value="F:ATP binding"/>
    <property type="evidence" value="ECO:0007669"/>
    <property type="project" value="UniProtKB-UniRule"/>
</dbReference>
<evidence type="ECO:0000313" key="3">
    <source>
        <dbReference type="EMBL" id="SPF40190.1"/>
    </source>
</evidence>
<proteinExistence type="predicted"/>
<dbReference type="EMBL" id="OMOD01000122">
    <property type="protein sequence ID" value="SPF40190.1"/>
    <property type="molecule type" value="Genomic_DNA"/>
</dbReference>